<keyword evidence="4 6" id="KW-0472">Membrane</keyword>
<dbReference type="PROSITE" id="PS51225">
    <property type="entry name" value="MARVEL"/>
    <property type="match status" value="1"/>
</dbReference>
<accession>A0AAV9Q2C0</accession>
<proteinExistence type="predicted"/>
<evidence type="ECO:0000256" key="5">
    <source>
        <dbReference type="SAM" id="MobiDB-lite"/>
    </source>
</evidence>
<evidence type="ECO:0000259" key="7">
    <source>
        <dbReference type="PROSITE" id="PS51225"/>
    </source>
</evidence>
<dbReference type="PANTHER" id="PTHR37451">
    <property type="entry name" value="MARVEL DOMAIN"/>
    <property type="match status" value="1"/>
</dbReference>
<dbReference type="InterPro" id="IPR008253">
    <property type="entry name" value="Marvel"/>
</dbReference>
<feature type="domain" description="MARVEL" evidence="7">
    <location>
        <begin position="5"/>
        <end position="141"/>
    </location>
</feature>
<feature type="region of interest" description="Disordered" evidence="5">
    <location>
        <begin position="149"/>
        <end position="168"/>
    </location>
</feature>
<dbReference type="AlphaFoldDB" id="A0AAV9Q2C0"/>
<keyword evidence="2 6" id="KW-0812">Transmembrane</keyword>
<feature type="compositionally biased region" description="Polar residues" evidence="5">
    <location>
        <begin position="154"/>
        <end position="168"/>
    </location>
</feature>
<feature type="transmembrane region" description="Helical" evidence="6">
    <location>
        <begin position="44"/>
        <end position="65"/>
    </location>
</feature>
<name>A0AAV9Q2C0_9PEZI</name>
<reference evidence="8 9" key="1">
    <citation type="submission" date="2023-06" db="EMBL/GenBank/DDBJ databases">
        <title>Black Yeasts Isolated from many extreme environments.</title>
        <authorList>
            <person name="Coleine C."/>
            <person name="Stajich J.E."/>
            <person name="Selbmann L."/>
        </authorList>
    </citation>
    <scope>NUCLEOTIDE SEQUENCE [LARGE SCALE GENOMIC DNA]</scope>
    <source>
        <strain evidence="8 9">CCFEE 5887</strain>
    </source>
</reference>
<comment type="subcellular location">
    <subcellularLocation>
        <location evidence="1">Membrane</location>
        <topology evidence="1">Multi-pass membrane protein</topology>
    </subcellularLocation>
</comment>
<dbReference type="EMBL" id="JAXLQG010000011">
    <property type="protein sequence ID" value="KAK5534440.1"/>
    <property type="molecule type" value="Genomic_DNA"/>
</dbReference>
<evidence type="ECO:0000313" key="8">
    <source>
        <dbReference type="EMBL" id="KAK5534440.1"/>
    </source>
</evidence>
<gene>
    <name evidence="8" type="ORF">LTR25_006472</name>
</gene>
<evidence type="ECO:0000256" key="2">
    <source>
        <dbReference type="ARBA" id="ARBA00022692"/>
    </source>
</evidence>
<evidence type="ECO:0000256" key="3">
    <source>
        <dbReference type="ARBA" id="ARBA00022989"/>
    </source>
</evidence>
<evidence type="ECO:0000256" key="4">
    <source>
        <dbReference type="ARBA" id="ARBA00023136"/>
    </source>
</evidence>
<evidence type="ECO:0000256" key="6">
    <source>
        <dbReference type="SAM" id="Phobius"/>
    </source>
</evidence>
<dbReference type="Proteomes" id="UP001345827">
    <property type="component" value="Unassembled WGS sequence"/>
</dbReference>
<sequence length="168" mass="18267">MRNIDPMLIVRALQGILALIAMAVGATVANVLNTHNPPFAVPHSVIFFIFTAVFTLLITVPYTILTPRYFQVLAHPFAMLAAEATTSIFWLVGFAAFADFLRRSRVCEVGACSSARGSVVIGVLEFILFAVTTFFAFSHVFLGGRFGGGKTKDQQPQSHKSWSGTEPV</sequence>
<feature type="transmembrane region" description="Helical" evidence="6">
    <location>
        <begin position="118"/>
        <end position="142"/>
    </location>
</feature>
<dbReference type="PANTHER" id="PTHR37451:SF1">
    <property type="entry name" value="MARVEL DOMAIN-CONTAINING PROTEIN"/>
    <property type="match status" value="1"/>
</dbReference>
<organism evidence="8 9">
    <name type="scientific">Vermiconidia calcicola</name>
    <dbReference type="NCBI Taxonomy" id="1690605"/>
    <lineage>
        <taxon>Eukaryota</taxon>
        <taxon>Fungi</taxon>
        <taxon>Dikarya</taxon>
        <taxon>Ascomycota</taxon>
        <taxon>Pezizomycotina</taxon>
        <taxon>Dothideomycetes</taxon>
        <taxon>Dothideomycetidae</taxon>
        <taxon>Mycosphaerellales</taxon>
        <taxon>Extremaceae</taxon>
        <taxon>Vermiconidia</taxon>
    </lineage>
</organism>
<dbReference type="Pfam" id="PF01284">
    <property type="entry name" value="MARVEL"/>
    <property type="match status" value="1"/>
</dbReference>
<protein>
    <recommendedName>
        <fullName evidence="7">MARVEL domain-containing protein</fullName>
    </recommendedName>
</protein>
<evidence type="ECO:0000256" key="1">
    <source>
        <dbReference type="ARBA" id="ARBA00004141"/>
    </source>
</evidence>
<keyword evidence="3 6" id="KW-1133">Transmembrane helix</keyword>
<keyword evidence="9" id="KW-1185">Reference proteome</keyword>
<dbReference type="GO" id="GO:0016020">
    <property type="term" value="C:membrane"/>
    <property type="evidence" value="ECO:0007669"/>
    <property type="project" value="UniProtKB-SubCell"/>
</dbReference>
<feature type="transmembrane region" description="Helical" evidence="6">
    <location>
        <begin position="12"/>
        <end position="32"/>
    </location>
</feature>
<evidence type="ECO:0000313" key="9">
    <source>
        <dbReference type="Proteomes" id="UP001345827"/>
    </source>
</evidence>
<comment type="caution">
    <text evidence="8">The sequence shown here is derived from an EMBL/GenBank/DDBJ whole genome shotgun (WGS) entry which is preliminary data.</text>
</comment>
<feature type="transmembrane region" description="Helical" evidence="6">
    <location>
        <begin position="77"/>
        <end position="98"/>
    </location>
</feature>